<reference evidence="7" key="1">
    <citation type="submission" date="2020-02" db="EMBL/GenBank/DDBJ databases">
        <authorList>
            <person name="Meier V. D."/>
        </authorList>
    </citation>
    <scope>NUCLEOTIDE SEQUENCE</scope>
    <source>
        <strain evidence="7">AVDCRST_MAG68</strain>
    </source>
</reference>
<dbReference type="InterPro" id="IPR006076">
    <property type="entry name" value="FAD-dep_OxRdtase"/>
</dbReference>
<dbReference type="PRINTS" id="PR00162">
    <property type="entry name" value="RIESKE"/>
</dbReference>
<dbReference type="InterPro" id="IPR036922">
    <property type="entry name" value="Rieske_2Fe-2S_sf"/>
</dbReference>
<dbReference type="GO" id="GO:0005737">
    <property type="term" value="C:cytoplasm"/>
    <property type="evidence" value="ECO:0007669"/>
    <property type="project" value="TreeGrafter"/>
</dbReference>
<protein>
    <submittedName>
        <fullName evidence="7">Oxidoreductase</fullName>
    </submittedName>
</protein>
<dbReference type="SUPFAM" id="SSF51971">
    <property type="entry name" value="Nucleotide-binding domain"/>
    <property type="match status" value="1"/>
</dbReference>
<evidence type="ECO:0000256" key="3">
    <source>
        <dbReference type="ARBA" id="ARBA00023004"/>
    </source>
</evidence>
<dbReference type="InterPro" id="IPR036188">
    <property type="entry name" value="FAD/NAD-bd_sf"/>
</dbReference>
<dbReference type="FunFam" id="2.102.10.10:FF:000014">
    <property type="entry name" value="Oxidoreductase, FAD dependent"/>
    <property type="match status" value="1"/>
</dbReference>
<dbReference type="PROSITE" id="PS51296">
    <property type="entry name" value="RIESKE"/>
    <property type="match status" value="1"/>
</dbReference>
<dbReference type="Pfam" id="PF01266">
    <property type="entry name" value="DAO"/>
    <property type="match status" value="1"/>
</dbReference>
<organism evidence="7">
    <name type="scientific">uncultured Gemmatimonadota bacterium</name>
    <dbReference type="NCBI Taxonomy" id="203437"/>
    <lineage>
        <taxon>Bacteria</taxon>
        <taxon>Pseudomonadati</taxon>
        <taxon>Gemmatimonadota</taxon>
        <taxon>environmental samples</taxon>
    </lineage>
</organism>
<keyword evidence="3" id="KW-0408">Iron</keyword>
<accession>A0A6J4M0K4</accession>
<evidence type="ECO:0000256" key="4">
    <source>
        <dbReference type="ARBA" id="ARBA00023014"/>
    </source>
</evidence>
<evidence type="ECO:0000256" key="2">
    <source>
        <dbReference type="ARBA" id="ARBA00022723"/>
    </source>
</evidence>
<dbReference type="GO" id="GO:0016020">
    <property type="term" value="C:membrane"/>
    <property type="evidence" value="ECO:0007669"/>
    <property type="project" value="InterPro"/>
</dbReference>
<evidence type="ECO:0000256" key="5">
    <source>
        <dbReference type="ARBA" id="ARBA00023157"/>
    </source>
</evidence>
<sequence>MKSSERSVSVWETTNPQPEYGALSGAAEADVCVVGAGLAGMTTAYLLAREGKKVIVLDDNGIGGGETGQTTAHLASAQDDYYHVLEKVHGEEGAKLIYQSHQAAVDRIGEISAAEGIDCDYEHLDGYFWLAPNETADFLRKEMEAARRAGATVEIVDRLPIPTFDSGPGLRFARQGQFHPLKYIEGLARCIQRDGGRIYTANHVLEVEGGTPAVARGEGFEVRAGAVVVATNSPINDRFAIHTKQAPYRTYVIGARVPTGSVPHGLYWDTLEHYHYVRLSRIPGDPAHEMLIVGGEDHKTGHANDMGERFASLEEWTRERFPIQGVQLRWSGQVMEPMDFIGFIGRDPGGQENVYIATGDSGQGMTHATLGGILIADLVLGRPNPWEQLYDPKRKSVSTDSVKEFVMENVDVAVQYKDLLPLGGDVKSAEEIAPGTGAVLQRGMLKVAAYRDEGGTLHELSAICTHLGCVVAWNGLERSWDCPCHGSRFATDGAVLNGPAPHPLKKLEDA</sequence>
<dbReference type="Gene3D" id="3.50.50.60">
    <property type="entry name" value="FAD/NAD(P)-binding domain"/>
    <property type="match status" value="1"/>
</dbReference>
<gene>
    <name evidence="7" type="ORF">AVDCRST_MAG68-3970</name>
</gene>
<evidence type="ECO:0000313" key="7">
    <source>
        <dbReference type="EMBL" id="CAA9346831.1"/>
    </source>
</evidence>
<evidence type="ECO:0000259" key="6">
    <source>
        <dbReference type="PROSITE" id="PS51296"/>
    </source>
</evidence>
<dbReference type="EMBL" id="CADCTW010000161">
    <property type="protein sequence ID" value="CAA9346831.1"/>
    <property type="molecule type" value="Genomic_DNA"/>
</dbReference>
<dbReference type="SUPFAM" id="SSF50022">
    <property type="entry name" value="ISP domain"/>
    <property type="match status" value="1"/>
</dbReference>
<keyword evidence="4" id="KW-0411">Iron-sulfur</keyword>
<dbReference type="PANTHER" id="PTHR13847">
    <property type="entry name" value="SARCOSINE DEHYDROGENASE-RELATED"/>
    <property type="match status" value="1"/>
</dbReference>
<evidence type="ECO:0000256" key="1">
    <source>
        <dbReference type="ARBA" id="ARBA00022714"/>
    </source>
</evidence>
<dbReference type="Gene3D" id="3.30.9.10">
    <property type="entry name" value="D-Amino Acid Oxidase, subunit A, domain 2"/>
    <property type="match status" value="1"/>
</dbReference>
<dbReference type="AlphaFoldDB" id="A0A6J4M0K4"/>
<dbReference type="Gene3D" id="2.102.10.10">
    <property type="entry name" value="Rieske [2Fe-2S] iron-sulphur domain"/>
    <property type="match status" value="1"/>
</dbReference>
<feature type="domain" description="Rieske" evidence="6">
    <location>
        <begin position="424"/>
        <end position="510"/>
    </location>
</feature>
<name>A0A6J4M0K4_9BACT</name>
<dbReference type="InterPro" id="IPR005805">
    <property type="entry name" value="Rieske_Fe-S_prot_C"/>
</dbReference>
<dbReference type="GO" id="GO:0046872">
    <property type="term" value="F:metal ion binding"/>
    <property type="evidence" value="ECO:0007669"/>
    <property type="project" value="UniProtKB-KW"/>
</dbReference>
<dbReference type="InterPro" id="IPR017941">
    <property type="entry name" value="Rieske_2Fe-2S"/>
</dbReference>
<proteinExistence type="predicted"/>
<keyword evidence="5" id="KW-1015">Disulfide bond</keyword>
<dbReference type="PANTHER" id="PTHR13847:SF281">
    <property type="entry name" value="FAD DEPENDENT OXIDOREDUCTASE DOMAIN-CONTAINING PROTEIN"/>
    <property type="match status" value="1"/>
</dbReference>
<keyword evidence="1" id="KW-0001">2Fe-2S</keyword>
<dbReference type="InterPro" id="IPR038010">
    <property type="entry name" value="YhfW_C"/>
</dbReference>
<dbReference type="CDD" id="cd03477">
    <property type="entry name" value="Rieske_YhfW_C"/>
    <property type="match status" value="1"/>
</dbReference>
<keyword evidence="2" id="KW-0479">Metal-binding</keyword>
<dbReference type="Pfam" id="PF00355">
    <property type="entry name" value="Rieske"/>
    <property type="match status" value="1"/>
</dbReference>
<dbReference type="GO" id="GO:0051537">
    <property type="term" value="F:2 iron, 2 sulfur cluster binding"/>
    <property type="evidence" value="ECO:0007669"/>
    <property type="project" value="UniProtKB-KW"/>
</dbReference>